<dbReference type="SUPFAM" id="SSF52047">
    <property type="entry name" value="RNI-like"/>
    <property type="match status" value="1"/>
</dbReference>
<dbReference type="Pfam" id="PF01129">
    <property type="entry name" value="ART"/>
    <property type="match status" value="1"/>
</dbReference>
<evidence type="ECO:0000256" key="5">
    <source>
        <dbReference type="ARBA" id="ARBA00022679"/>
    </source>
</evidence>
<dbReference type="EMBL" id="CAJNOT010007379">
    <property type="protein sequence ID" value="CAF1505477.1"/>
    <property type="molecule type" value="Genomic_DNA"/>
</dbReference>
<proteinExistence type="inferred from homology"/>
<sequence length="486" mass="55745">MATADDYNNMVKSNLRFFDIVDESQEMLLPIKGHEKMPLVSLEEAVDPLCHLLPNIQQKVSLAKRQCQRPSDGLSSDESASIFLYTMEWEPQHECFYFILNRTLNDRDREKLKPWFLYLRLFLNALARLPSIHLIVYRGVKLDLTKTYPNRKKIVWWGFSSCTSSIKVLESKSFLGNEGTRTLFVIDCHTGKNIENHSSNHRNNEFLLLAGTQFEVIECSNQGNGLHHIELKEIDQSFPLLQPVLPLNLLSINNLNATSLDRYQNRRLEELIRHYRLHSKVYLVGQQLTDQDMSIVVKEAIAEKKCSKLDLVHNYIGSEGASILASALFDNKTLRKLKLSHNHVSDRGVQSLAEPLAFNNFTLQKLILTRNDITDRGARDLATMLKSNTTLTHLHLDYNQISDNGVQLLADALAHHNVTLQVLLLNGNKHVTDSSVDYFIDMLEHNQSLRELNVYDCNLSKIGKSFLRRAIKSKKKFLLIVSLLHF</sequence>
<comment type="catalytic activity">
    <reaction evidence="8 9">
        <text>L-arginyl-[protein] + NAD(+) = N(omega)-(ADP-D-ribosyl)-L-arginyl-[protein] + nicotinamide + H(+)</text>
        <dbReference type="Rhea" id="RHEA:19149"/>
        <dbReference type="Rhea" id="RHEA-COMP:10532"/>
        <dbReference type="Rhea" id="RHEA-COMP:15087"/>
        <dbReference type="ChEBI" id="CHEBI:15378"/>
        <dbReference type="ChEBI" id="CHEBI:17154"/>
        <dbReference type="ChEBI" id="CHEBI:29965"/>
        <dbReference type="ChEBI" id="CHEBI:57540"/>
        <dbReference type="ChEBI" id="CHEBI:142554"/>
        <dbReference type="EC" id="2.4.2.31"/>
    </reaction>
</comment>
<dbReference type="GO" id="GO:0005096">
    <property type="term" value="F:GTPase activator activity"/>
    <property type="evidence" value="ECO:0007669"/>
    <property type="project" value="UniProtKB-KW"/>
</dbReference>
<protein>
    <recommendedName>
        <fullName evidence="9">NAD(P)(+)--arginine ADP-ribosyltransferase</fullName>
        <ecNumber evidence="9">2.4.2.31</ecNumber>
    </recommendedName>
    <alternativeName>
        <fullName evidence="9">Mono(ADP-ribosyl)transferase</fullName>
    </alternativeName>
</protein>
<dbReference type="GO" id="GO:0006913">
    <property type="term" value="P:nucleocytoplasmic transport"/>
    <property type="evidence" value="ECO:0007669"/>
    <property type="project" value="TreeGrafter"/>
</dbReference>
<dbReference type="GO" id="GO:0005634">
    <property type="term" value="C:nucleus"/>
    <property type="evidence" value="ECO:0007669"/>
    <property type="project" value="TreeGrafter"/>
</dbReference>
<keyword evidence="2" id="KW-0343">GTPase activation</keyword>
<evidence type="ECO:0000256" key="8">
    <source>
        <dbReference type="ARBA" id="ARBA00047597"/>
    </source>
</evidence>
<dbReference type="Proteomes" id="UP000663864">
    <property type="component" value="Unassembled WGS sequence"/>
</dbReference>
<keyword evidence="9" id="KW-0521">NADP</keyword>
<dbReference type="GO" id="GO:0106274">
    <property type="term" value="F:NAD+-protein-arginine ADP-ribosyltransferase activity"/>
    <property type="evidence" value="ECO:0007669"/>
    <property type="project" value="UniProtKB-EC"/>
</dbReference>
<dbReference type="Gene3D" id="3.80.10.10">
    <property type="entry name" value="Ribonuclease Inhibitor"/>
    <property type="match status" value="1"/>
</dbReference>
<name>A0A815THJ3_9BILA</name>
<evidence type="ECO:0000313" key="11">
    <source>
        <dbReference type="Proteomes" id="UP000663864"/>
    </source>
</evidence>
<keyword evidence="9" id="KW-0520">NAD</keyword>
<dbReference type="InterPro" id="IPR001611">
    <property type="entry name" value="Leu-rich_rpt"/>
</dbReference>
<dbReference type="InterPro" id="IPR032675">
    <property type="entry name" value="LRR_dom_sf"/>
</dbReference>
<keyword evidence="7" id="KW-0677">Repeat</keyword>
<dbReference type="Pfam" id="PF13516">
    <property type="entry name" value="LRR_6"/>
    <property type="match status" value="3"/>
</dbReference>
<dbReference type="AlphaFoldDB" id="A0A815THJ3"/>
<dbReference type="SMART" id="SM00368">
    <property type="entry name" value="LRR_RI"/>
    <property type="match status" value="6"/>
</dbReference>
<dbReference type="GO" id="GO:0005829">
    <property type="term" value="C:cytosol"/>
    <property type="evidence" value="ECO:0007669"/>
    <property type="project" value="TreeGrafter"/>
</dbReference>
<dbReference type="InterPro" id="IPR000768">
    <property type="entry name" value="ART"/>
</dbReference>
<evidence type="ECO:0000256" key="4">
    <source>
        <dbReference type="ARBA" id="ARBA00022676"/>
    </source>
</evidence>
<dbReference type="Gene3D" id="3.90.176.10">
    <property type="entry name" value="Toxin ADP-ribosyltransferase, Chain A, domain 1"/>
    <property type="match status" value="1"/>
</dbReference>
<reference evidence="10" key="1">
    <citation type="submission" date="2021-02" db="EMBL/GenBank/DDBJ databases">
        <authorList>
            <person name="Nowell W R."/>
        </authorList>
    </citation>
    <scope>NUCLEOTIDE SEQUENCE</scope>
</reference>
<dbReference type="PANTHER" id="PTHR24113:SF12">
    <property type="entry name" value="RAN GTPASE-ACTIVATING PROTEIN 1"/>
    <property type="match status" value="1"/>
</dbReference>
<evidence type="ECO:0000256" key="6">
    <source>
        <dbReference type="ARBA" id="ARBA00022695"/>
    </source>
</evidence>
<evidence type="ECO:0000313" key="10">
    <source>
        <dbReference type="EMBL" id="CAF1505477.1"/>
    </source>
</evidence>
<dbReference type="PANTHER" id="PTHR24113">
    <property type="entry name" value="RAN GTPASE-ACTIVATING PROTEIN 1"/>
    <property type="match status" value="1"/>
</dbReference>
<dbReference type="GO" id="GO:0031267">
    <property type="term" value="F:small GTPase binding"/>
    <property type="evidence" value="ECO:0007669"/>
    <property type="project" value="TreeGrafter"/>
</dbReference>
<evidence type="ECO:0000256" key="9">
    <source>
        <dbReference type="RuleBase" id="RU361228"/>
    </source>
</evidence>
<gene>
    <name evidence="10" type="ORF">ZHD862_LOCUS37653</name>
</gene>
<evidence type="ECO:0000256" key="3">
    <source>
        <dbReference type="ARBA" id="ARBA00022614"/>
    </source>
</evidence>
<evidence type="ECO:0000256" key="1">
    <source>
        <dbReference type="ARBA" id="ARBA00009558"/>
    </source>
</evidence>
<accession>A0A815THJ3</accession>
<dbReference type="EC" id="2.4.2.31" evidence="9"/>
<dbReference type="GO" id="GO:0016779">
    <property type="term" value="F:nucleotidyltransferase activity"/>
    <property type="evidence" value="ECO:0007669"/>
    <property type="project" value="UniProtKB-KW"/>
</dbReference>
<dbReference type="GO" id="GO:0048471">
    <property type="term" value="C:perinuclear region of cytoplasm"/>
    <property type="evidence" value="ECO:0007669"/>
    <property type="project" value="TreeGrafter"/>
</dbReference>
<keyword evidence="5 9" id="KW-0808">Transferase</keyword>
<evidence type="ECO:0000256" key="2">
    <source>
        <dbReference type="ARBA" id="ARBA00022468"/>
    </source>
</evidence>
<dbReference type="SUPFAM" id="SSF56399">
    <property type="entry name" value="ADP-ribosylation"/>
    <property type="match status" value="1"/>
</dbReference>
<evidence type="ECO:0000256" key="7">
    <source>
        <dbReference type="ARBA" id="ARBA00022737"/>
    </source>
</evidence>
<keyword evidence="4 9" id="KW-0328">Glycosyltransferase</keyword>
<keyword evidence="3" id="KW-0433">Leucine-rich repeat</keyword>
<organism evidence="10 11">
    <name type="scientific">Rotaria sordida</name>
    <dbReference type="NCBI Taxonomy" id="392033"/>
    <lineage>
        <taxon>Eukaryota</taxon>
        <taxon>Metazoa</taxon>
        <taxon>Spiralia</taxon>
        <taxon>Gnathifera</taxon>
        <taxon>Rotifera</taxon>
        <taxon>Eurotatoria</taxon>
        <taxon>Bdelloidea</taxon>
        <taxon>Philodinida</taxon>
        <taxon>Philodinidae</taxon>
        <taxon>Rotaria</taxon>
    </lineage>
</organism>
<comment type="similarity">
    <text evidence="1 9">Belongs to the Arg-specific ADP-ribosyltransferase family.</text>
</comment>
<comment type="caution">
    <text evidence="10">The sequence shown here is derived from an EMBL/GenBank/DDBJ whole genome shotgun (WGS) entry which is preliminary data.</text>
</comment>
<keyword evidence="6" id="KW-0548">Nucleotidyltransferase</keyword>
<dbReference type="InterPro" id="IPR027038">
    <property type="entry name" value="RanGap"/>
</dbReference>